<reference evidence="2" key="1">
    <citation type="journal article" date="2020" name="Stud. Mycol.">
        <title>101 Dothideomycetes genomes: a test case for predicting lifestyles and emergence of pathogens.</title>
        <authorList>
            <person name="Haridas S."/>
            <person name="Albert R."/>
            <person name="Binder M."/>
            <person name="Bloem J."/>
            <person name="Labutti K."/>
            <person name="Salamov A."/>
            <person name="Andreopoulos B."/>
            <person name="Baker S."/>
            <person name="Barry K."/>
            <person name="Bills G."/>
            <person name="Bluhm B."/>
            <person name="Cannon C."/>
            <person name="Castanera R."/>
            <person name="Culley D."/>
            <person name="Daum C."/>
            <person name="Ezra D."/>
            <person name="Gonzalez J."/>
            <person name="Henrissat B."/>
            <person name="Kuo A."/>
            <person name="Liang C."/>
            <person name="Lipzen A."/>
            <person name="Lutzoni F."/>
            <person name="Magnuson J."/>
            <person name="Mondo S."/>
            <person name="Nolan M."/>
            <person name="Ohm R."/>
            <person name="Pangilinan J."/>
            <person name="Park H.-J."/>
            <person name="Ramirez L."/>
            <person name="Alfaro M."/>
            <person name="Sun H."/>
            <person name="Tritt A."/>
            <person name="Yoshinaga Y."/>
            <person name="Zwiers L.-H."/>
            <person name="Turgeon B."/>
            <person name="Goodwin S."/>
            <person name="Spatafora J."/>
            <person name="Crous P."/>
            <person name="Grigoriev I."/>
        </authorList>
    </citation>
    <scope>NUCLEOTIDE SEQUENCE</scope>
    <source>
        <strain evidence="2">CBS 269.34</strain>
    </source>
</reference>
<evidence type="ECO:0000313" key="3">
    <source>
        <dbReference type="Proteomes" id="UP000799750"/>
    </source>
</evidence>
<sequence length="413" mass="44223">MGAGDMIRSRKSSTNTSALTRHASSWTSIGPIEAFKDGLEGSSLHPVRWPEETWCSHCGDYQPSEARVDEDVLHPGEVLDCLPTGPPASNHAPQTERGKSSGREGSPTVAVTKKLPRFASSGAHFARESTSIKDGGEPHRRTTRATEVCIALPHAGPEVEVLNLAHTHTASRRPVPMPTYPLSGAAAVPHVLHEVQHRHGMQRSSIRRKSTLPRTQRVSNRAPPLPARTQAASAPIPALRPQTLHMHPRPRCSNSPYSRQPKSCTLSAPLSPALRPPHRGPQCPMAPPALLPSPTRRRPVRDAPRPTRPPHSPPTSGRPRSHTALISGLPSCARQAAGSLVTSLAAFSPASATPHMTAATTSSRAHLHVVKINVGPWAGTALDARPHAARIAQSRQRLSGAKHGRGLAFWLTG</sequence>
<feature type="compositionally biased region" description="Basic and acidic residues" evidence="1">
    <location>
        <begin position="125"/>
        <end position="140"/>
    </location>
</feature>
<accession>A0A6A6QRM5</accession>
<evidence type="ECO:0000256" key="1">
    <source>
        <dbReference type="SAM" id="MobiDB-lite"/>
    </source>
</evidence>
<keyword evidence="3" id="KW-1185">Reference proteome</keyword>
<gene>
    <name evidence="2" type="ORF">BU16DRAFT_540031</name>
</gene>
<feature type="region of interest" description="Disordered" evidence="1">
    <location>
        <begin position="197"/>
        <end position="324"/>
    </location>
</feature>
<evidence type="ECO:0000313" key="2">
    <source>
        <dbReference type="EMBL" id="KAF2494784.1"/>
    </source>
</evidence>
<proteinExistence type="predicted"/>
<dbReference type="Proteomes" id="UP000799750">
    <property type="component" value="Unassembled WGS sequence"/>
</dbReference>
<dbReference type="EMBL" id="MU004190">
    <property type="protein sequence ID" value="KAF2494784.1"/>
    <property type="molecule type" value="Genomic_DNA"/>
</dbReference>
<feature type="compositionally biased region" description="Basic residues" evidence="1">
    <location>
        <begin position="198"/>
        <end position="211"/>
    </location>
</feature>
<feature type="compositionally biased region" description="Polar residues" evidence="1">
    <location>
        <begin position="252"/>
        <end position="265"/>
    </location>
</feature>
<organism evidence="2 3">
    <name type="scientific">Lophium mytilinum</name>
    <dbReference type="NCBI Taxonomy" id="390894"/>
    <lineage>
        <taxon>Eukaryota</taxon>
        <taxon>Fungi</taxon>
        <taxon>Dikarya</taxon>
        <taxon>Ascomycota</taxon>
        <taxon>Pezizomycotina</taxon>
        <taxon>Dothideomycetes</taxon>
        <taxon>Pleosporomycetidae</taxon>
        <taxon>Mytilinidiales</taxon>
        <taxon>Mytilinidiaceae</taxon>
        <taxon>Lophium</taxon>
    </lineage>
</organism>
<dbReference type="AlphaFoldDB" id="A0A6A6QRM5"/>
<feature type="region of interest" description="Disordered" evidence="1">
    <location>
        <begin position="1"/>
        <end position="22"/>
    </location>
</feature>
<name>A0A6A6QRM5_9PEZI</name>
<feature type="region of interest" description="Disordered" evidence="1">
    <location>
        <begin position="77"/>
        <end position="110"/>
    </location>
</feature>
<feature type="region of interest" description="Disordered" evidence="1">
    <location>
        <begin position="122"/>
        <end position="141"/>
    </location>
</feature>
<protein>
    <submittedName>
        <fullName evidence="2">Uncharacterized protein</fullName>
    </submittedName>
</protein>
<feature type="compositionally biased region" description="Polar residues" evidence="1">
    <location>
        <begin position="12"/>
        <end position="22"/>
    </location>
</feature>